<sequence>MDVRPAIGCPYPECVCLVRKRCKSSDWRSGSRSTCAWQCDVPQAGRGSFDSALPLWGLPGPIQRLLWISVQRLCDDDGDVSFSSVYFGTPESDFWLISTSDGCDQSEAVTQCQFLTCLIDTGIMNLPNADLLELKEMIKELSNVVKGLAVGQRAIAERLERIENWLRMGEIQGDALSSGVTTRSGSSQHKKEIESRDVHAKGGKDRYHPYAATLTIPAGNQSVQQQHQPPPQRTQRAGYQVRRRTSDRHFDKPPVTYASLFKRLMDLGLVQPRTLVPGKPDQRLASYDENVRCKFHAGAPGHHIEDCKAFKHVVQDLVDSKAINFALMSDVNTNPMPMHGPMGVNVMFKDKRKMDETNGDQLKIPMSVVQKRLTKSGDFPGVDNCRAAVATKGRAMMRETIQGIIEVEMDDVRCKAPRLAVETVQVENVIIAGKEKKPSISSYKQAVEVVRNGGIPGWGRIIGIVVKADMFWIGYQEGQDSSERNRGRRPPFAFISAGMLDSVHADAVSEEIDSDRKLKSWIKSCVPGSWKA</sequence>
<accession>A0A9D4XCH2</accession>
<comment type="caution">
    <text evidence="2">The sequence shown here is derived from an EMBL/GenBank/DDBJ whole genome shotgun (WGS) entry which is preliminary data.</text>
</comment>
<evidence type="ECO:0000313" key="3">
    <source>
        <dbReference type="Proteomes" id="UP001058974"/>
    </source>
</evidence>
<feature type="region of interest" description="Disordered" evidence="1">
    <location>
        <begin position="220"/>
        <end position="252"/>
    </location>
</feature>
<feature type="region of interest" description="Disordered" evidence="1">
    <location>
        <begin position="176"/>
        <end position="202"/>
    </location>
</feature>
<dbReference type="Gramene" id="Psat04G0223000-T1">
    <property type="protein sequence ID" value="KAI5417544.1"/>
    <property type="gene ID" value="KIW84_042230"/>
</dbReference>
<protein>
    <submittedName>
        <fullName evidence="2">Uncharacterized protein</fullName>
    </submittedName>
</protein>
<keyword evidence="3" id="KW-1185">Reference proteome</keyword>
<proteinExistence type="predicted"/>
<dbReference type="EMBL" id="JAMSHJ010000004">
    <property type="protein sequence ID" value="KAI5417544.1"/>
    <property type="molecule type" value="Genomic_DNA"/>
</dbReference>
<evidence type="ECO:0000256" key="1">
    <source>
        <dbReference type="SAM" id="MobiDB-lite"/>
    </source>
</evidence>
<dbReference type="PANTHER" id="PTHR32108">
    <property type="entry name" value="DNA-DIRECTED RNA POLYMERASE SUBUNIT ALPHA"/>
    <property type="match status" value="1"/>
</dbReference>
<dbReference type="PANTHER" id="PTHR32108:SF9">
    <property type="entry name" value="REVERSE TRANSCRIPTASE RNASE H-LIKE DOMAIN-CONTAINING PROTEIN"/>
    <property type="match status" value="1"/>
</dbReference>
<dbReference type="Proteomes" id="UP001058974">
    <property type="component" value="Chromosome 4"/>
</dbReference>
<reference evidence="2 3" key="1">
    <citation type="journal article" date="2022" name="Nat. Genet.">
        <title>Improved pea reference genome and pan-genome highlight genomic features and evolutionary characteristics.</title>
        <authorList>
            <person name="Yang T."/>
            <person name="Liu R."/>
            <person name="Luo Y."/>
            <person name="Hu S."/>
            <person name="Wang D."/>
            <person name="Wang C."/>
            <person name="Pandey M.K."/>
            <person name="Ge S."/>
            <person name="Xu Q."/>
            <person name="Li N."/>
            <person name="Li G."/>
            <person name="Huang Y."/>
            <person name="Saxena R.K."/>
            <person name="Ji Y."/>
            <person name="Li M."/>
            <person name="Yan X."/>
            <person name="He Y."/>
            <person name="Liu Y."/>
            <person name="Wang X."/>
            <person name="Xiang C."/>
            <person name="Varshney R.K."/>
            <person name="Ding H."/>
            <person name="Gao S."/>
            <person name="Zong X."/>
        </authorList>
    </citation>
    <scope>NUCLEOTIDE SEQUENCE [LARGE SCALE GENOMIC DNA]</scope>
    <source>
        <strain evidence="2 3">cv. Zhongwan 6</strain>
    </source>
</reference>
<organism evidence="2 3">
    <name type="scientific">Pisum sativum</name>
    <name type="common">Garden pea</name>
    <name type="synonym">Lathyrus oleraceus</name>
    <dbReference type="NCBI Taxonomy" id="3888"/>
    <lineage>
        <taxon>Eukaryota</taxon>
        <taxon>Viridiplantae</taxon>
        <taxon>Streptophyta</taxon>
        <taxon>Embryophyta</taxon>
        <taxon>Tracheophyta</taxon>
        <taxon>Spermatophyta</taxon>
        <taxon>Magnoliopsida</taxon>
        <taxon>eudicotyledons</taxon>
        <taxon>Gunneridae</taxon>
        <taxon>Pentapetalae</taxon>
        <taxon>rosids</taxon>
        <taxon>fabids</taxon>
        <taxon>Fabales</taxon>
        <taxon>Fabaceae</taxon>
        <taxon>Papilionoideae</taxon>
        <taxon>50 kb inversion clade</taxon>
        <taxon>NPAAA clade</taxon>
        <taxon>Hologalegina</taxon>
        <taxon>IRL clade</taxon>
        <taxon>Fabeae</taxon>
        <taxon>Lathyrus</taxon>
    </lineage>
</organism>
<dbReference type="AlphaFoldDB" id="A0A9D4XCH2"/>
<name>A0A9D4XCH2_PEA</name>
<feature type="compositionally biased region" description="Basic and acidic residues" evidence="1">
    <location>
        <begin position="189"/>
        <end position="202"/>
    </location>
</feature>
<gene>
    <name evidence="2" type="ORF">KIW84_042230</name>
</gene>
<evidence type="ECO:0000313" key="2">
    <source>
        <dbReference type="EMBL" id="KAI5417544.1"/>
    </source>
</evidence>
<feature type="compositionally biased region" description="Polar residues" evidence="1">
    <location>
        <begin position="178"/>
        <end position="187"/>
    </location>
</feature>